<protein>
    <submittedName>
        <fullName evidence="1">Uncharacterized protein</fullName>
    </submittedName>
</protein>
<accession>A0AAX1JE41</accession>
<evidence type="ECO:0000313" key="2">
    <source>
        <dbReference type="Proteomes" id="UP000663583"/>
    </source>
</evidence>
<proteinExistence type="predicted"/>
<name>A0AAX1JE41_9MYCO</name>
<organism evidence="1 2">
    <name type="scientific">Mycobacterium kubicae</name>
    <dbReference type="NCBI Taxonomy" id="120959"/>
    <lineage>
        <taxon>Bacteria</taxon>
        <taxon>Bacillati</taxon>
        <taxon>Actinomycetota</taxon>
        <taxon>Actinomycetes</taxon>
        <taxon>Mycobacteriales</taxon>
        <taxon>Mycobacteriaceae</taxon>
        <taxon>Mycobacterium</taxon>
        <taxon>Mycobacterium simiae complex</taxon>
    </lineage>
</organism>
<gene>
    <name evidence="1" type="ORF">I2456_03730</name>
</gene>
<sequence length="45" mass="4699">MGNWKYLAEAGPAESAFCPHAMIACTVGNVDCTSETGCVPQLLVL</sequence>
<reference evidence="1" key="1">
    <citation type="submission" date="2020-11" db="EMBL/GenBank/DDBJ databases">
        <title>Intraspecies plasmid and genomic variation of Mycobacterium kubicae revealed by the complete genome sequences of two clinical isolates.</title>
        <authorList>
            <person name="Hendrix J.R."/>
            <person name="Epperson L.E."/>
            <person name="Honda J.R."/>
            <person name="Strong M."/>
        </authorList>
    </citation>
    <scope>NUCLEOTIDE SEQUENCE</scope>
    <source>
        <strain evidence="1">JCM 13573</strain>
    </source>
</reference>
<dbReference type="RefSeq" id="WP_163703786.1">
    <property type="nucleotide sequence ID" value="NZ_BLKU01000002.1"/>
</dbReference>
<evidence type="ECO:0000313" key="1">
    <source>
        <dbReference type="EMBL" id="QPI38655.1"/>
    </source>
</evidence>
<dbReference type="EMBL" id="CP065047">
    <property type="protein sequence ID" value="QPI38655.1"/>
    <property type="molecule type" value="Genomic_DNA"/>
</dbReference>
<dbReference type="AlphaFoldDB" id="A0AAX1JE41"/>
<dbReference type="Proteomes" id="UP000663583">
    <property type="component" value="Chromosome"/>
</dbReference>
<dbReference type="PROSITE" id="PS51257">
    <property type="entry name" value="PROKAR_LIPOPROTEIN"/>
    <property type="match status" value="1"/>
</dbReference>
<dbReference type="KEGG" id="mku:I2456_03730"/>